<reference evidence="3 4" key="1">
    <citation type="submission" date="2019-07" db="EMBL/GenBank/DDBJ databases">
        <title>complete genome sequencing of Ornithinimicrobium sp. H23M54.</title>
        <authorList>
            <person name="Bae J.-W."/>
            <person name="Lee S.-Y."/>
        </authorList>
    </citation>
    <scope>NUCLEOTIDE SEQUENCE [LARGE SCALE GENOMIC DNA]</scope>
    <source>
        <strain evidence="3 4">H23M54</strain>
    </source>
</reference>
<organism evidence="3 4">
    <name type="scientific">Ornithinimicrobium ciconiae</name>
    <dbReference type="NCBI Taxonomy" id="2594265"/>
    <lineage>
        <taxon>Bacteria</taxon>
        <taxon>Bacillati</taxon>
        <taxon>Actinomycetota</taxon>
        <taxon>Actinomycetes</taxon>
        <taxon>Micrococcales</taxon>
        <taxon>Ornithinimicrobiaceae</taxon>
        <taxon>Ornithinimicrobium</taxon>
    </lineage>
</organism>
<dbReference type="InterPro" id="IPR003010">
    <property type="entry name" value="C-N_Hydrolase"/>
</dbReference>
<dbReference type="Pfam" id="PF00795">
    <property type="entry name" value="CN_hydrolase"/>
    <property type="match status" value="1"/>
</dbReference>
<dbReference type="InterPro" id="IPR000132">
    <property type="entry name" value="Nitrilase/CN_hydratase_CS"/>
</dbReference>
<dbReference type="Proteomes" id="UP000315395">
    <property type="component" value="Chromosome"/>
</dbReference>
<dbReference type="OrthoDB" id="9811121at2"/>
<feature type="domain" description="CN hydrolase" evidence="2">
    <location>
        <begin position="2"/>
        <end position="268"/>
    </location>
</feature>
<accession>A0A516GAP5</accession>
<dbReference type="PROSITE" id="PS00921">
    <property type="entry name" value="NITRIL_CHT_2"/>
    <property type="match status" value="1"/>
</dbReference>
<sequence>MSRVAVVQAGSVPFDTPATVAKALTQISEAASGGAQLVVFPEAYLGTYPKGLTFGSPVGTRTAAGREEFLRYARAAVTLDGPELTEISGAAAESGTFVVMGLIERLGGTLYCTVAFIDPVAGLVGHHRKLMPTAAERLIWGQGDGSTLPVVDSPAGRVGAVICWENYMPLLRTAMYAQGVDLYCAPTVDDRDVWQHTMRHIALEGRCFVLAACQFIRLSDYPSDYASAIQPEDDTLIRGGSVIVDPLGEVLAGPVYGQETILFADVDLDQRTRSHLDLDVVGHYARPDVFHLAVDDRPRSAVTFTGDRAPGHAGSMPASRP</sequence>
<dbReference type="GO" id="GO:0051410">
    <property type="term" value="P:detoxification of nitrogen compound"/>
    <property type="evidence" value="ECO:0007669"/>
    <property type="project" value="TreeGrafter"/>
</dbReference>
<dbReference type="PANTHER" id="PTHR46044:SF1">
    <property type="entry name" value="CN HYDROLASE DOMAIN-CONTAINING PROTEIN"/>
    <property type="match status" value="1"/>
</dbReference>
<evidence type="ECO:0000313" key="3">
    <source>
        <dbReference type="EMBL" id="QDO88596.1"/>
    </source>
</evidence>
<dbReference type="Gene3D" id="3.60.110.10">
    <property type="entry name" value="Carbon-nitrogen hydrolase"/>
    <property type="match status" value="1"/>
</dbReference>
<dbReference type="GO" id="GO:0000257">
    <property type="term" value="F:nitrilase activity"/>
    <property type="evidence" value="ECO:0007669"/>
    <property type="project" value="UniProtKB-ARBA"/>
</dbReference>
<protein>
    <submittedName>
        <fullName evidence="3">Carbon-nitrogen hydrolase family protein</fullName>
    </submittedName>
</protein>
<evidence type="ECO:0000256" key="1">
    <source>
        <dbReference type="ARBA" id="ARBA00008129"/>
    </source>
</evidence>
<keyword evidence="3" id="KW-0378">Hydrolase</keyword>
<dbReference type="PANTHER" id="PTHR46044">
    <property type="entry name" value="NITRILASE"/>
    <property type="match status" value="1"/>
</dbReference>
<proteinExistence type="inferred from homology"/>
<dbReference type="InterPro" id="IPR044149">
    <property type="entry name" value="Nitrilases_CHs"/>
</dbReference>
<dbReference type="AlphaFoldDB" id="A0A516GAP5"/>
<evidence type="ECO:0000313" key="4">
    <source>
        <dbReference type="Proteomes" id="UP000315395"/>
    </source>
</evidence>
<dbReference type="PROSITE" id="PS50263">
    <property type="entry name" value="CN_HYDROLASE"/>
    <property type="match status" value="1"/>
</dbReference>
<dbReference type="GO" id="GO:0018822">
    <property type="term" value="F:nitrile hydratase activity"/>
    <property type="evidence" value="ECO:0007669"/>
    <property type="project" value="TreeGrafter"/>
</dbReference>
<dbReference type="KEGG" id="orz:FNH13_09825"/>
<dbReference type="SUPFAM" id="SSF56317">
    <property type="entry name" value="Carbon-nitrogen hydrolase"/>
    <property type="match status" value="1"/>
</dbReference>
<dbReference type="EMBL" id="CP041616">
    <property type="protein sequence ID" value="QDO88596.1"/>
    <property type="molecule type" value="Genomic_DNA"/>
</dbReference>
<keyword evidence="4" id="KW-1185">Reference proteome</keyword>
<name>A0A516GAP5_9MICO</name>
<dbReference type="RefSeq" id="WP_143783274.1">
    <property type="nucleotide sequence ID" value="NZ_CP041616.1"/>
</dbReference>
<comment type="similarity">
    <text evidence="1">Belongs to the carbon-nitrogen hydrolase superfamily. Nitrilase family.</text>
</comment>
<evidence type="ECO:0000259" key="2">
    <source>
        <dbReference type="PROSITE" id="PS50263"/>
    </source>
</evidence>
<gene>
    <name evidence="3" type="ORF">FNH13_09825</name>
</gene>
<dbReference type="CDD" id="cd07564">
    <property type="entry name" value="nitrilases_CHs"/>
    <property type="match status" value="1"/>
</dbReference>
<dbReference type="InterPro" id="IPR036526">
    <property type="entry name" value="C-N_Hydrolase_sf"/>
</dbReference>